<keyword evidence="4" id="KW-1185">Reference proteome</keyword>
<reference evidence="3 4" key="1">
    <citation type="journal article" date="2015" name="Sci. Rep.">
        <title>Chromosome-level genome map provides insights into diverse defense mechanisms in the medicinal fungus Ganoderma sinense.</title>
        <authorList>
            <person name="Zhu Y."/>
            <person name="Xu J."/>
            <person name="Sun C."/>
            <person name="Zhou S."/>
            <person name="Xu H."/>
            <person name="Nelson D.R."/>
            <person name="Qian J."/>
            <person name="Song J."/>
            <person name="Luo H."/>
            <person name="Xiang L."/>
            <person name="Li Y."/>
            <person name="Xu Z."/>
            <person name="Ji A."/>
            <person name="Wang L."/>
            <person name="Lu S."/>
            <person name="Hayward A."/>
            <person name="Sun W."/>
            <person name="Li X."/>
            <person name="Schwartz D.C."/>
            <person name="Wang Y."/>
            <person name="Chen S."/>
        </authorList>
    </citation>
    <scope>NUCLEOTIDE SEQUENCE [LARGE SCALE GENOMIC DNA]</scope>
    <source>
        <strain evidence="3 4">ZZ0214-1</strain>
    </source>
</reference>
<dbReference type="SUPFAM" id="SSF56112">
    <property type="entry name" value="Protein kinase-like (PK-like)"/>
    <property type="match status" value="1"/>
</dbReference>
<feature type="region of interest" description="Disordered" evidence="1">
    <location>
        <begin position="513"/>
        <end position="532"/>
    </location>
</feature>
<feature type="compositionally biased region" description="Basic and acidic residues" evidence="1">
    <location>
        <begin position="174"/>
        <end position="184"/>
    </location>
</feature>
<feature type="compositionally biased region" description="Low complexity" evidence="1">
    <location>
        <begin position="515"/>
        <end position="526"/>
    </location>
</feature>
<dbReference type="PROSITE" id="PS50011">
    <property type="entry name" value="PROTEIN_KINASE_DOM"/>
    <property type="match status" value="1"/>
</dbReference>
<proteinExistence type="predicted"/>
<dbReference type="GO" id="GO:0004672">
    <property type="term" value="F:protein kinase activity"/>
    <property type="evidence" value="ECO:0007669"/>
    <property type="project" value="InterPro"/>
</dbReference>
<feature type="region of interest" description="Disordered" evidence="1">
    <location>
        <begin position="163"/>
        <end position="184"/>
    </location>
</feature>
<evidence type="ECO:0000259" key="2">
    <source>
        <dbReference type="PROSITE" id="PS50011"/>
    </source>
</evidence>
<dbReference type="Pfam" id="PF06293">
    <property type="entry name" value="Kdo"/>
    <property type="match status" value="1"/>
</dbReference>
<feature type="domain" description="Protein kinase" evidence="2">
    <location>
        <begin position="475"/>
        <end position="662"/>
    </location>
</feature>
<dbReference type="PROSITE" id="PS00109">
    <property type="entry name" value="PROTEIN_KINASE_TYR"/>
    <property type="match status" value="1"/>
</dbReference>
<dbReference type="InterPro" id="IPR008266">
    <property type="entry name" value="Tyr_kinase_AS"/>
</dbReference>
<dbReference type="PANTHER" id="PTHR37171:SF1">
    <property type="entry name" value="SERINE_THREONINE-PROTEIN KINASE YRZF-RELATED"/>
    <property type="match status" value="1"/>
</dbReference>
<name>A0A2G8S762_9APHY</name>
<evidence type="ECO:0000313" key="3">
    <source>
        <dbReference type="EMBL" id="PIL29567.1"/>
    </source>
</evidence>
<dbReference type="OrthoDB" id="3250989at2759"/>
<gene>
    <name evidence="3" type="ORF">GSI_08203</name>
</gene>
<dbReference type="PANTHER" id="PTHR37171">
    <property type="entry name" value="SERINE/THREONINE-PROTEIN KINASE YRZF-RELATED"/>
    <property type="match status" value="1"/>
</dbReference>
<dbReference type="GO" id="GO:0005524">
    <property type="term" value="F:ATP binding"/>
    <property type="evidence" value="ECO:0007669"/>
    <property type="project" value="InterPro"/>
</dbReference>
<feature type="compositionally biased region" description="Acidic residues" evidence="1">
    <location>
        <begin position="164"/>
        <end position="173"/>
    </location>
</feature>
<accession>A0A2G8S762</accession>
<evidence type="ECO:0000256" key="1">
    <source>
        <dbReference type="SAM" id="MobiDB-lite"/>
    </source>
</evidence>
<dbReference type="EMBL" id="AYKW01000020">
    <property type="protein sequence ID" value="PIL29567.1"/>
    <property type="molecule type" value="Genomic_DNA"/>
</dbReference>
<dbReference type="Proteomes" id="UP000230002">
    <property type="component" value="Unassembled WGS sequence"/>
</dbReference>
<protein>
    <recommendedName>
        <fullName evidence="2">Protein kinase domain-containing protein</fullName>
    </recommendedName>
</protein>
<organism evidence="3 4">
    <name type="scientific">Ganoderma sinense ZZ0214-1</name>
    <dbReference type="NCBI Taxonomy" id="1077348"/>
    <lineage>
        <taxon>Eukaryota</taxon>
        <taxon>Fungi</taxon>
        <taxon>Dikarya</taxon>
        <taxon>Basidiomycota</taxon>
        <taxon>Agaricomycotina</taxon>
        <taxon>Agaricomycetes</taxon>
        <taxon>Polyporales</taxon>
        <taxon>Polyporaceae</taxon>
        <taxon>Ganoderma</taxon>
    </lineage>
</organism>
<sequence length="662" mass="73345">MSTTSTIHFVFNMHPHYHCVTFDCPYETITVKIILDEAHKAHKWTYALAAEPEARRENFQLRYIAEEKEAFSLAGLSDHDAILAKANDWYNNKGHFLDSSTRIGPDDSALLETVVPTPDYTVVRLYAIVAADVIPVLSDAQAPPLLAKRRIFIEKSQALLASGEDIEMSPSEDDPSKSTLDHPHYDPDLGSWATAYEPVFALATLALEGRLAVEPDVRALDENFEVIDGNAFDIRICVYDLRQVLRDVQYSPDSNNVEELKGLLRDLFDDPTLQVNVELATGEDGYLYAELEIIGECETAHGLPALYIMGKDKLIPNRWQMHMHEPEGFIAYRRAVVGPKYAGVREMTCCPCLIIEMCGYSVRVHAAYFSDDVYCTQLCDILLLHPSWPDGWPSEYSNTFQLQVVRKTAQELRRAYARVHTGSTLPGVPHLFPQFERLICPSLPCPLTLVDCVPPVDPPAPWPVGWSLPRAPLLFTGFVGRYDGSLGPVHVKFTSERKYGVAAHLLLAKYRPGGSSDSEAPQAQDSSDSDADADWDSYWPLAPAFLHGELIPGTHTRLVLMETLAGATLEQLLASPDPAAVSEADLADVRTAVAVLHRHGFVHGDIRPSNVLVQRPAPESDGPARAFLLDFDWAGRAGEARYPWALDERLSGRARCASCGAS</sequence>
<evidence type="ECO:0000313" key="4">
    <source>
        <dbReference type="Proteomes" id="UP000230002"/>
    </source>
</evidence>
<dbReference type="Gene3D" id="1.10.510.10">
    <property type="entry name" value="Transferase(Phosphotransferase) domain 1"/>
    <property type="match status" value="1"/>
</dbReference>
<dbReference type="InterPro" id="IPR000719">
    <property type="entry name" value="Prot_kinase_dom"/>
</dbReference>
<dbReference type="InterPro" id="IPR052396">
    <property type="entry name" value="Meiotic_Drive_Suppr_Kinase"/>
</dbReference>
<comment type="caution">
    <text evidence="3">The sequence shown here is derived from an EMBL/GenBank/DDBJ whole genome shotgun (WGS) entry which is preliminary data.</text>
</comment>
<dbReference type="AlphaFoldDB" id="A0A2G8S762"/>
<dbReference type="InterPro" id="IPR011009">
    <property type="entry name" value="Kinase-like_dom_sf"/>
</dbReference>